<dbReference type="PANTHER" id="PTHR23278:SF19">
    <property type="entry name" value="OBSCURIN"/>
    <property type="match status" value="1"/>
</dbReference>
<dbReference type="AlphaFoldDB" id="A0A443QR57"/>
<dbReference type="InterPro" id="IPR036116">
    <property type="entry name" value="FN3_sf"/>
</dbReference>
<organism evidence="2 3">
    <name type="scientific">Dinothrombium tinctorium</name>
    <dbReference type="NCBI Taxonomy" id="1965070"/>
    <lineage>
        <taxon>Eukaryota</taxon>
        <taxon>Metazoa</taxon>
        <taxon>Ecdysozoa</taxon>
        <taxon>Arthropoda</taxon>
        <taxon>Chelicerata</taxon>
        <taxon>Arachnida</taxon>
        <taxon>Acari</taxon>
        <taxon>Acariformes</taxon>
        <taxon>Trombidiformes</taxon>
        <taxon>Prostigmata</taxon>
        <taxon>Anystina</taxon>
        <taxon>Parasitengona</taxon>
        <taxon>Trombidioidea</taxon>
        <taxon>Trombidiidae</taxon>
        <taxon>Dinothrombium</taxon>
    </lineage>
</organism>
<dbReference type="STRING" id="1965070.A0A443QR57"/>
<name>A0A443QR57_9ACAR</name>
<keyword evidence="3" id="KW-1185">Reference proteome</keyword>
<comment type="caution">
    <text evidence="2">The sequence shown here is derived from an EMBL/GenBank/DDBJ whole genome shotgun (WGS) entry which is preliminary data.</text>
</comment>
<dbReference type="Pfam" id="PF07679">
    <property type="entry name" value="I-set"/>
    <property type="match status" value="1"/>
</dbReference>
<dbReference type="Proteomes" id="UP000285301">
    <property type="component" value="Unassembled WGS sequence"/>
</dbReference>
<feature type="domain" description="Ig-like" evidence="1">
    <location>
        <begin position="1"/>
        <end position="64"/>
    </location>
</feature>
<dbReference type="InterPro" id="IPR013783">
    <property type="entry name" value="Ig-like_fold"/>
</dbReference>
<sequence length="331" mass="37939">ANPAMHELGWFYNQKELSSQAELGIYINNSTLLIEKAKRTHSGSYQCWAVNEFGKGWSEEVNLNVQYPPECVVGQRMFYGVYGTKHLNVVCELDANPQHIQFEWSFNGTNTDNLSLIQFSNQNTKSVAVYQWKESNNYSIIYCFGKNRIGIQNEPCTFIIMPATLPEIPQNCSIENIDARSARVNCTPAFDGGLPQSFHLEVYNEINGNRKLWRNLTSNQQPYFELNNLSDANVTLNFIVYSSNAKGRSANFTINGNTLQAFKWRKETSESSENTETEREESRYSFNYQCKHVSLSSPSQGDEHFSKQQMHSKLLYDCDIVSSDLHRGRHK</sequence>
<reference evidence="2 3" key="1">
    <citation type="journal article" date="2018" name="Gigascience">
        <title>Genomes of trombidid mites reveal novel predicted allergens and laterally-transferred genes associated with secondary metabolism.</title>
        <authorList>
            <person name="Dong X."/>
            <person name="Chaisiri K."/>
            <person name="Xia D."/>
            <person name="Armstrong S.D."/>
            <person name="Fang Y."/>
            <person name="Donnelly M.J."/>
            <person name="Kadowaki T."/>
            <person name="McGarry J.W."/>
            <person name="Darby A.C."/>
            <person name="Makepeace B.L."/>
        </authorList>
    </citation>
    <scope>NUCLEOTIDE SEQUENCE [LARGE SCALE GENOMIC DNA]</scope>
    <source>
        <strain evidence="2">UoL-WK</strain>
    </source>
</reference>
<evidence type="ECO:0000313" key="2">
    <source>
        <dbReference type="EMBL" id="RWS05493.1"/>
    </source>
</evidence>
<evidence type="ECO:0000313" key="3">
    <source>
        <dbReference type="Proteomes" id="UP000285301"/>
    </source>
</evidence>
<dbReference type="PANTHER" id="PTHR23278">
    <property type="entry name" value="SIDESTEP PROTEIN"/>
    <property type="match status" value="1"/>
</dbReference>
<gene>
    <name evidence="2" type="ORF">B4U79_12070</name>
</gene>
<dbReference type="InterPro" id="IPR007110">
    <property type="entry name" value="Ig-like_dom"/>
</dbReference>
<dbReference type="EMBL" id="NCKU01004745">
    <property type="protein sequence ID" value="RWS05493.1"/>
    <property type="molecule type" value="Genomic_DNA"/>
</dbReference>
<dbReference type="Gene3D" id="2.60.40.10">
    <property type="entry name" value="Immunoglobulins"/>
    <property type="match status" value="3"/>
</dbReference>
<protein>
    <submittedName>
        <fullName evidence="2">Cell adhesion molecule 2-like protein</fullName>
    </submittedName>
</protein>
<dbReference type="InterPro" id="IPR013098">
    <property type="entry name" value="Ig_I-set"/>
</dbReference>
<dbReference type="SUPFAM" id="SSF48726">
    <property type="entry name" value="Immunoglobulin"/>
    <property type="match status" value="2"/>
</dbReference>
<dbReference type="CDD" id="cd00096">
    <property type="entry name" value="Ig"/>
    <property type="match status" value="1"/>
</dbReference>
<dbReference type="OrthoDB" id="10006996at2759"/>
<accession>A0A443QR57</accession>
<dbReference type="PROSITE" id="PS50835">
    <property type="entry name" value="IG_LIKE"/>
    <property type="match status" value="1"/>
</dbReference>
<dbReference type="InterPro" id="IPR036179">
    <property type="entry name" value="Ig-like_dom_sf"/>
</dbReference>
<feature type="non-terminal residue" evidence="2">
    <location>
        <position position="1"/>
    </location>
</feature>
<proteinExistence type="predicted"/>
<dbReference type="SUPFAM" id="SSF49265">
    <property type="entry name" value="Fibronectin type III"/>
    <property type="match status" value="1"/>
</dbReference>
<evidence type="ECO:0000259" key="1">
    <source>
        <dbReference type="PROSITE" id="PS50835"/>
    </source>
</evidence>